<comment type="caution">
    <text evidence="5">The sequence shown here is derived from an EMBL/GenBank/DDBJ whole genome shotgun (WGS) entry which is preliminary data.</text>
</comment>
<reference evidence="5 6" key="1">
    <citation type="submission" date="2019-02" db="EMBL/GenBank/DDBJ databases">
        <title>Deep-cultivation of Planctomycetes and their phenomic and genomic characterization uncovers novel biology.</title>
        <authorList>
            <person name="Wiegand S."/>
            <person name="Jogler M."/>
            <person name="Boedeker C."/>
            <person name="Pinto D."/>
            <person name="Vollmers J."/>
            <person name="Rivas-Marin E."/>
            <person name="Kohn T."/>
            <person name="Peeters S.H."/>
            <person name="Heuer A."/>
            <person name="Rast P."/>
            <person name="Oberbeckmann S."/>
            <person name="Bunk B."/>
            <person name="Jeske O."/>
            <person name="Meyerdierks A."/>
            <person name="Storesund J.E."/>
            <person name="Kallscheuer N."/>
            <person name="Luecker S."/>
            <person name="Lage O.M."/>
            <person name="Pohl T."/>
            <person name="Merkel B.J."/>
            <person name="Hornburger P."/>
            <person name="Mueller R.-W."/>
            <person name="Bruemmer F."/>
            <person name="Labrenz M."/>
            <person name="Spormann A.M."/>
            <person name="Op Den Camp H."/>
            <person name="Overmann J."/>
            <person name="Amann R."/>
            <person name="Jetten M.S.M."/>
            <person name="Mascher T."/>
            <person name="Medema M.H."/>
            <person name="Devos D.P."/>
            <person name="Kaster A.-K."/>
            <person name="Ovreas L."/>
            <person name="Rohde M."/>
            <person name="Galperin M.Y."/>
            <person name="Jogler C."/>
        </authorList>
    </citation>
    <scope>NUCLEOTIDE SEQUENCE [LARGE SCALE GENOMIC DNA]</scope>
    <source>
        <strain evidence="5 6">CA13</strain>
    </source>
</reference>
<dbReference type="InterPro" id="IPR046977">
    <property type="entry name" value="RsmC/RlmG"/>
</dbReference>
<keyword evidence="1 5" id="KW-0489">Methyltransferase</keyword>
<dbReference type="EMBL" id="SJPJ01000001">
    <property type="protein sequence ID" value="TWT82951.1"/>
    <property type="molecule type" value="Genomic_DNA"/>
</dbReference>
<dbReference type="Pfam" id="PF05175">
    <property type="entry name" value="MTS"/>
    <property type="match status" value="1"/>
</dbReference>
<gene>
    <name evidence="5" type="primary">rlmG</name>
    <name evidence="5" type="ORF">CA13_44140</name>
</gene>
<feature type="domain" description="Methyltransferase small" evidence="4">
    <location>
        <begin position="185"/>
        <end position="323"/>
    </location>
</feature>
<dbReference type="RefSeq" id="WP_419194625.1">
    <property type="nucleotide sequence ID" value="NZ_SJPJ01000001.1"/>
</dbReference>
<keyword evidence="6" id="KW-1185">Reference proteome</keyword>
<dbReference type="Gene3D" id="3.40.50.150">
    <property type="entry name" value="Vaccinia Virus protein VP39"/>
    <property type="match status" value="2"/>
</dbReference>
<dbReference type="SUPFAM" id="SSF53335">
    <property type="entry name" value="S-adenosyl-L-methionine-dependent methyltransferases"/>
    <property type="match status" value="2"/>
</dbReference>
<sequence>MSLSLPDLPPLPSEALLIDVLCTKSYHGVKHAIVLSPGRGQSAWSLAERYPRADVVAWFVDSHRAAKARRSTVGTVRIVCSSDLPEQMVDLALLPVLKNGEAEMNRELLQQAHQRLRVGGTLIASVNAPDDQWLLKQMQAVFDKVHCRRLQSGCVYFGKKKSEISKIRSFDAEITFRVEDQILTAFSLPSVFSHRSIDNAARVMIRHVDVPTGCNVLELGCGNGAVAMAAAFRSATGDVYAVDCNTRAVDCARRGAEVNGINNLTAILNHDGKLSGLEPCDLALLNPPYYGDFKIAEHFMATAASCLSAGARAWVVTKQTGQYLDREWPGFCVVDQQKAQGYDLLGFEKMR</sequence>
<keyword evidence="3" id="KW-0949">S-adenosyl-L-methionine</keyword>
<evidence type="ECO:0000256" key="3">
    <source>
        <dbReference type="ARBA" id="ARBA00022691"/>
    </source>
</evidence>
<dbReference type="CDD" id="cd02440">
    <property type="entry name" value="AdoMet_MTases"/>
    <property type="match status" value="1"/>
</dbReference>
<evidence type="ECO:0000313" key="5">
    <source>
        <dbReference type="EMBL" id="TWT82951.1"/>
    </source>
</evidence>
<accession>A0A5C5Z7Z0</accession>
<dbReference type="GO" id="GO:0052916">
    <property type="term" value="F:23S rRNA (guanine(1835)-N(2))-methyltransferase activity"/>
    <property type="evidence" value="ECO:0007669"/>
    <property type="project" value="UniProtKB-EC"/>
</dbReference>
<name>A0A5C5Z7Z0_9BACT</name>
<dbReference type="InterPro" id="IPR029063">
    <property type="entry name" value="SAM-dependent_MTases_sf"/>
</dbReference>
<dbReference type="EC" id="2.1.1.174" evidence="5"/>
<organism evidence="5 6">
    <name type="scientific">Novipirellula herctigrandis</name>
    <dbReference type="NCBI Taxonomy" id="2527986"/>
    <lineage>
        <taxon>Bacteria</taxon>
        <taxon>Pseudomonadati</taxon>
        <taxon>Planctomycetota</taxon>
        <taxon>Planctomycetia</taxon>
        <taxon>Pirellulales</taxon>
        <taxon>Pirellulaceae</taxon>
        <taxon>Novipirellula</taxon>
    </lineage>
</organism>
<dbReference type="PANTHER" id="PTHR47816">
    <property type="entry name" value="RIBOSOMAL RNA SMALL SUBUNIT METHYLTRANSFERASE C"/>
    <property type="match status" value="1"/>
</dbReference>
<evidence type="ECO:0000256" key="1">
    <source>
        <dbReference type="ARBA" id="ARBA00022603"/>
    </source>
</evidence>
<evidence type="ECO:0000259" key="4">
    <source>
        <dbReference type="Pfam" id="PF05175"/>
    </source>
</evidence>
<protein>
    <submittedName>
        <fullName evidence="5">Ribosomal RNA large subunit methyltransferase G</fullName>
        <ecNumber evidence="5">2.1.1.174</ecNumber>
    </submittedName>
</protein>
<proteinExistence type="predicted"/>
<dbReference type="Proteomes" id="UP000315010">
    <property type="component" value="Unassembled WGS sequence"/>
</dbReference>
<keyword evidence="2 5" id="KW-0808">Transferase</keyword>
<evidence type="ECO:0000256" key="2">
    <source>
        <dbReference type="ARBA" id="ARBA00022679"/>
    </source>
</evidence>
<evidence type="ECO:0000313" key="6">
    <source>
        <dbReference type="Proteomes" id="UP000315010"/>
    </source>
</evidence>
<dbReference type="AlphaFoldDB" id="A0A5C5Z7Z0"/>
<dbReference type="InterPro" id="IPR007848">
    <property type="entry name" value="Small_mtfrase_dom"/>
</dbReference>
<dbReference type="PANTHER" id="PTHR47816:SF4">
    <property type="entry name" value="RIBOSOMAL RNA SMALL SUBUNIT METHYLTRANSFERASE C"/>
    <property type="match status" value="1"/>
</dbReference>